<protein>
    <submittedName>
        <fullName evidence="12">TonB-dependent receptor</fullName>
    </submittedName>
</protein>
<dbReference type="Pfam" id="PF00593">
    <property type="entry name" value="TonB_dep_Rec_b-barrel"/>
    <property type="match status" value="1"/>
</dbReference>
<dbReference type="InterPro" id="IPR039426">
    <property type="entry name" value="TonB-dep_rcpt-like"/>
</dbReference>
<evidence type="ECO:0000256" key="1">
    <source>
        <dbReference type="ARBA" id="ARBA00004571"/>
    </source>
</evidence>
<keyword evidence="3 8" id="KW-1134">Transmembrane beta strand</keyword>
<reference evidence="12 14" key="1">
    <citation type="submission" date="2018-08" db="EMBL/GenBank/DDBJ databases">
        <title>A genome reference for cultivated species of the human gut microbiota.</title>
        <authorList>
            <person name="Zou Y."/>
            <person name="Xue W."/>
            <person name="Luo G."/>
        </authorList>
    </citation>
    <scope>NUCLEOTIDE SEQUENCE [LARGE SCALE GENOMIC DNA]</scope>
    <source>
        <strain evidence="13 14">AF14-42</strain>
        <strain evidence="12">TM10-17</strain>
    </source>
</reference>
<keyword evidence="4 8" id="KW-0812">Transmembrane</keyword>
<keyword evidence="5 9" id="KW-0798">TonB box</keyword>
<dbReference type="GO" id="GO:0009279">
    <property type="term" value="C:cell outer membrane"/>
    <property type="evidence" value="ECO:0007669"/>
    <property type="project" value="UniProtKB-SubCell"/>
</dbReference>
<dbReference type="Pfam" id="PF13715">
    <property type="entry name" value="CarbopepD_reg_2"/>
    <property type="match status" value="1"/>
</dbReference>
<keyword evidence="12" id="KW-0675">Receptor</keyword>
<dbReference type="PROSITE" id="PS52016">
    <property type="entry name" value="TONB_DEPENDENT_REC_3"/>
    <property type="match status" value="1"/>
</dbReference>
<feature type="domain" description="TonB-dependent receptor plug" evidence="11">
    <location>
        <begin position="113"/>
        <end position="218"/>
    </location>
</feature>
<dbReference type="Gene3D" id="2.40.170.20">
    <property type="entry name" value="TonB-dependent receptor, beta-barrel domain"/>
    <property type="match status" value="1"/>
</dbReference>
<evidence type="ECO:0000313" key="12">
    <source>
        <dbReference type="EMBL" id="RGI72676.1"/>
    </source>
</evidence>
<evidence type="ECO:0000313" key="14">
    <source>
        <dbReference type="Proteomes" id="UP000285343"/>
    </source>
</evidence>
<evidence type="ECO:0000256" key="9">
    <source>
        <dbReference type="RuleBase" id="RU003357"/>
    </source>
</evidence>
<dbReference type="InterPro" id="IPR037066">
    <property type="entry name" value="Plug_dom_sf"/>
</dbReference>
<dbReference type="AlphaFoldDB" id="A0A374MMK0"/>
<evidence type="ECO:0000256" key="8">
    <source>
        <dbReference type="PROSITE-ProRule" id="PRU01360"/>
    </source>
</evidence>
<evidence type="ECO:0000256" key="4">
    <source>
        <dbReference type="ARBA" id="ARBA00022692"/>
    </source>
</evidence>
<dbReference type="FunFam" id="2.170.130.10:FF:000003">
    <property type="entry name" value="SusC/RagA family TonB-linked outer membrane protein"/>
    <property type="match status" value="1"/>
</dbReference>
<dbReference type="Gene3D" id="2.170.130.10">
    <property type="entry name" value="TonB-dependent receptor, plug domain"/>
    <property type="match status" value="1"/>
</dbReference>
<comment type="subcellular location">
    <subcellularLocation>
        <location evidence="1 8">Cell outer membrane</location>
        <topology evidence="1 8">Multi-pass membrane protein</topology>
    </subcellularLocation>
</comment>
<dbReference type="SUPFAM" id="SSF49464">
    <property type="entry name" value="Carboxypeptidase regulatory domain-like"/>
    <property type="match status" value="1"/>
</dbReference>
<evidence type="ECO:0000256" key="6">
    <source>
        <dbReference type="ARBA" id="ARBA00023136"/>
    </source>
</evidence>
<evidence type="ECO:0000256" key="2">
    <source>
        <dbReference type="ARBA" id="ARBA00022448"/>
    </source>
</evidence>
<keyword evidence="7 8" id="KW-0998">Cell outer membrane</keyword>
<name>A0A374MMK0_BACUN</name>
<sequence length="1001" mass="111208">MLCIPSNSVAAEVNTFSITQQKKQITGTVVDSEGIPIIGANISEKGTTNGTITDIDGRFALSVSSGCEITISFLGYNTQTMKVRTTTNLHIILTEDTQILNEVVVVGYGSQKKANLSGSVSAVNFDEIVQVPVSNTSTMLQGRMPGVTIISGGGQPGKNDPTINIRGIGTLGNTNPMVIIDGMESSLSNVAPNDIESVTVLKDAASASIYGVRAANGVILVTTKRGKKEKLSVSYAGNFALQQATVLPDYCNSWDWAKLYNETQGYEKYTTDMIQQMKDGSNPDEFANTDWNKEVFRTAFMHTHHLSIRGGTEKASYMNSLEYLDQDGIMIGTSNKRLNFRSNIDYTVNKHFSFGFNLSGGRDRIDEPYQGTGGGNGIMRKLYWFTRPTVPVKYSNGLWGAVDGNAGAGMVAIHNPVKAAYIGDHYEENYRFDGKAFAEITIWKNLKFKTNLGAKYRSYFSSSFTPTDYYYDSDGNVVQEELINSASKYTKLAYSYLNENLLTYNFKIKKHSFSLLAGHSVQFERYDEHKGSIESFPNNEIYQLSAGSKNPGVSGKAVETALQSFFGRINYDWDGKYLLEGNVRRDQSSRLPKNNRVGIFPSASAAWRVSEESFIKDNFPTISNLKLRGSWGTLGNQEIDDYAYVQLINTGQNYVFGNGIAGGVAVTNLSNSNIKWETTAMTDFGLDLSLFDGKLEFTADYFYKKTSDILLSLPINATLGNLNAPKQNAGKVVNKGWELTATYHDNIGDFNYTVSGNLSKIKNEILDVKGLEWYSGNAIYRAGIPIGSYYGYIAEGLYRSEKEIEEGPKRFNGVDVAPGDIKYKDISGPNGVPDGQVDSQYDRVVIGSPFPDLTYGFNIFASYKNFDFSLFFQGVAGVDRFYKDAPNQGNILTDWLDRYDPIENPNGNMPRMKGTQNNETSTFWMKDASYLRLKNLELGYNIPDCLCQKFAIQRMRVYFTGLNLLTFTQVRNWDAEKFAGDTENFNYPQLKSYSIGLNITF</sequence>
<evidence type="ECO:0000256" key="7">
    <source>
        <dbReference type="ARBA" id="ARBA00023237"/>
    </source>
</evidence>
<evidence type="ECO:0000259" key="11">
    <source>
        <dbReference type="Pfam" id="PF07715"/>
    </source>
</evidence>
<dbReference type="Pfam" id="PF07715">
    <property type="entry name" value="Plug"/>
    <property type="match status" value="1"/>
</dbReference>
<dbReference type="SUPFAM" id="SSF56935">
    <property type="entry name" value="Porins"/>
    <property type="match status" value="1"/>
</dbReference>
<dbReference type="EMBL" id="QSOF01000031">
    <property type="protein sequence ID" value="RGI72676.1"/>
    <property type="molecule type" value="Genomic_DNA"/>
</dbReference>
<proteinExistence type="inferred from homology"/>
<dbReference type="Gene3D" id="2.60.40.1120">
    <property type="entry name" value="Carboxypeptidase-like, regulatory domain"/>
    <property type="match status" value="1"/>
</dbReference>
<dbReference type="RefSeq" id="WP_117866420.1">
    <property type="nucleotide sequence ID" value="NZ_JADNCB010000030.1"/>
</dbReference>
<dbReference type="Proteomes" id="UP000285343">
    <property type="component" value="Unassembled WGS sequence"/>
</dbReference>
<organism evidence="12">
    <name type="scientific">Bacteroides uniformis</name>
    <dbReference type="NCBI Taxonomy" id="820"/>
    <lineage>
        <taxon>Bacteria</taxon>
        <taxon>Pseudomonadati</taxon>
        <taxon>Bacteroidota</taxon>
        <taxon>Bacteroidia</taxon>
        <taxon>Bacteroidales</taxon>
        <taxon>Bacteroidaceae</taxon>
        <taxon>Bacteroides</taxon>
    </lineage>
</organism>
<evidence type="ECO:0000259" key="10">
    <source>
        <dbReference type="Pfam" id="PF00593"/>
    </source>
</evidence>
<keyword evidence="6 8" id="KW-0472">Membrane</keyword>
<gene>
    <name evidence="13" type="ORF">DWW14_05515</name>
    <name evidence="12" type="ORF">DXD90_17645</name>
</gene>
<dbReference type="InterPro" id="IPR008969">
    <property type="entry name" value="CarboxyPept-like_regulatory"/>
</dbReference>
<evidence type="ECO:0000313" key="13">
    <source>
        <dbReference type="EMBL" id="RGV43998.1"/>
    </source>
</evidence>
<dbReference type="NCBIfam" id="TIGR04057">
    <property type="entry name" value="SusC_RagA_signa"/>
    <property type="match status" value="1"/>
</dbReference>
<dbReference type="InterPro" id="IPR036942">
    <property type="entry name" value="Beta-barrel_TonB_sf"/>
</dbReference>
<dbReference type="FunFam" id="2.60.40.1120:FF:000003">
    <property type="entry name" value="Outer membrane protein Omp121"/>
    <property type="match status" value="1"/>
</dbReference>
<dbReference type="InterPro" id="IPR000531">
    <property type="entry name" value="Beta-barrel_TonB"/>
</dbReference>
<keyword evidence="2 8" id="KW-0813">Transport</keyword>
<dbReference type="InterPro" id="IPR023996">
    <property type="entry name" value="TonB-dep_OMP_SusC/RagA"/>
</dbReference>
<comment type="similarity">
    <text evidence="8 9">Belongs to the TonB-dependent receptor family.</text>
</comment>
<accession>A0A374MMK0</accession>
<dbReference type="Proteomes" id="UP000263754">
    <property type="component" value="Unassembled WGS sequence"/>
</dbReference>
<dbReference type="EMBL" id="QRZC01000005">
    <property type="protein sequence ID" value="RGV43998.1"/>
    <property type="molecule type" value="Genomic_DNA"/>
</dbReference>
<evidence type="ECO:0000256" key="5">
    <source>
        <dbReference type="ARBA" id="ARBA00023077"/>
    </source>
</evidence>
<comment type="caution">
    <text evidence="12">The sequence shown here is derived from an EMBL/GenBank/DDBJ whole genome shotgun (WGS) entry which is preliminary data.</text>
</comment>
<evidence type="ECO:0000256" key="3">
    <source>
        <dbReference type="ARBA" id="ARBA00022452"/>
    </source>
</evidence>
<dbReference type="InterPro" id="IPR023997">
    <property type="entry name" value="TonB-dep_OMP_SusC/RagA_CS"/>
</dbReference>
<dbReference type="NCBIfam" id="TIGR04056">
    <property type="entry name" value="OMP_RagA_SusC"/>
    <property type="match status" value="1"/>
</dbReference>
<dbReference type="InterPro" id="IPR012910">
    <property type="entry name" value="Plug_dom"/>
</dbReference>
<feature type="domain" description="TonB-dependent receptor-like beta-barrel" evidence="10">
    <location>
        <begin position="429"/>
        <end position="964"/>
    </location>
</feature>